<dbReference type="Proteomes" id="UP000008143">
    <property type="component" value="Chromosome 5"/>
</dbReference>
<dbReference type="AlphaFoldDB" id="A0A8J1JKE2"/>
<feature type="compositionally biased region" description="Acidic residues" evidence="1">
    <location>
        <begin position="201"/>
        <end position="211"/>
    </location>
</feature>
<feature type="compositionally biased region" description="Low complexity" evidence="1">
    <location>
        <begin position="154"/>
        <end position="168"/>
    </location>
</feature>
<feature type="region of interest" description="Disordered" evidence="1">
    <location>
        <begin position="142"/>
        <end position="243"/>
    </location>
</feature>
<dbReference type="AGR" id="Xenbase:XB-GENE-29087027"/>
<evidence type="ECO:0000313" key="4">
    <source>
        <dbReference type="Xenbase" id="XB-GENE-29087027"/>
    </source>
</evidence>
<proteinExistence type="predicted"/>
<keyword evidence="2" id="KW-1185">Reference proteome</keyword>
<evidence type="ECO:0000313" key="3">
    <source>
        <dbReference type="RefSeq" id="XP_031758343.1"/>
    </source>
</evidence>
<organism evidence="2 3">
    <name type="scientific">Xenopus tropicalis</name>
    <name type="common">Western clawed frog</name>
    <name type="synonym">Silurana tropicalis</name>
    <dbReference type="NCBI Taxonomy" id="8364"/>
    <lineage>
        <taxon>Eukaryota</taxon>
        <taxon>Metazoa</taxon>
        <taxon>Chordata</taxon>
        <taxon>Craniata</taxon>
        <taxon>Vertebrata</taxon>
        <taxon>Euteleostomi</taxon>
        <taxon>Amphibia</taxon>
        <taxon>Batrachia</taxon>
        <taxon>Anura</taxon>
        <taxon>Pipoidea</taxon>
        <taxon>Pipidae</taxon>
        <taxon>Xenopodinae</taxon>
        <taxon>Xenopus</taxon>
        <taxon>Silurana</taxon>
    </lineage>
</organism>
<dbReference type="Xenbase" id="XB-GENE-29087027">
    <property type="gene designation" value="LOC101733526"/>
</dbReference>
<evidence type="ECO:0000313" key="2">
    <source>
        <dbReference type="Proteomes" id="UP000008143"/>
    </source>
</evidence>
<protein>
    <submittedName>
        <fullName evidence="3">Neurofilament medium polypeptide-like isoform X1</fullName>
    </submittedName>
</protein>
<evidence type="ECO:0000256" key="1">
    <source>
        <dbReference type="SAM" id="MobiDB-lite"/>
    </source>
</evidence>
<reference evidence="3" key="1">
    <citation type="submission" date="2025-08" db="UniProtKB">
        <authorList>
            <consortium name="RefSeq"/>
        </authorList>
    </citation>
    <scope>IDENTIFICATION</scope>
    <source>
        <strain evidence="3">Nigerian</strain>
        <tissue evidence="3">Liver and blood</tissue>
    </source>
</reference>
<sequence>MPMCLLCLLLGCETIRQNPRLQELFRALDTFRPENTDFPAMISYYEHHYRYFFGEMEDLEHFLCWYALNHIDEGNLTNYLVMIKHLEEMELVVGIYYAFYNLAFRAPRTQEGRLLRSQLEAFLILYKAVKSKLEEVRTQLVGREEPQELPGTSQQQLPTAPETPAAELEAAEEEDQETPAAELEAAEEEEEDQETPAAELEAAEEEEEDQETPAAELEAAEEEDQETPAAELEAAEEGAEETPAAAVVVEQLALTKRVRKAITRQFQRIWVIYLLIYNLLPICRCHI</sequence>
<gene>
    <name evidence="3 4" type="primary">LOC101733526</name>
</gene>
<accession>A0A8J1JKE2</accession>
<name>A0A8J1JKE2_XENTR</name>
<dbReference type="GeneID" id="101733526"/>
<feature type="compositionally biased region" description="Acidic residues" evidence="1">
    <location>
        <begin position="184"/>
        <end position="194"/>
    </location>
</feature>
<dbReference type="RefSeq" id="XP_031758343.1">
    <property type="nucleotide sequence ID" value="XM_031902483.1"/>
</dbReference>
<dbReference type="KEGG" id="xtr:101733526"/>